<keyword evidence="1" id="KW-1133">Transmembrane helix</keyword>
<feature type="transmembrane region" description="Helical" evidence="1">
    <location>
        <begin position="332"/>
        <end position="351"/>
    </location>
</feature>
<evidence type="ECO:0000256" key="1">
    <source>
        <dbReference type="SAM" id="Phobius"/>
    </source>
</evidence>
<reference evidence="2" key="1">
    <citation type="submission" date="2020-10" db="EMBL/GenBank/DDBJ databases">
        <authorList>
            <person name="Gilroy R."/>
        </authorList>
    </citation>
    <scope>NUCLEOTIDE SEQUENCE</scope>
    <source>
        <strain evidence="2">10532</strain>
    </source>
</reference>
<dbReference type="EMBL" id="JADIMM010000023">
    <property type="protein sequence ID" value="MBO8456894.1"/>
    <property type="molecule type" value="Genomic_DNA"/>
</dbReference>
<dbReference type="Pfam" id="PF00873">
    <property type="entry name" value="ACR_tran"/>
    <property type="match status" value="1"/>
</dbReference>
<feature type="transmembrane region" description="Helical" evidence="1">
    <location>
        <begin position="12"/>
        <end position="37"/>
    </location>
</feature>
<dbReference type="GO" id="GO:0042910">
    <property type="term" value="F:xenobiotic transmembrane transporter activity"/>
    <property type="evidence" value="ECO:0007669"/>
    <property type="project" value="TreeGrafter"/>
</dbReference>
<dbReference type="Gene3D" id="3.30.70.1320">
    <property type="entry name" value="Multidrug efflux transporter AcrB pore domain like"/>
    <property type="match status" value="1"/>
</dbReference>
<accession>A0A9D9HNB2</accession>
<feature type="transmembrane region" description="Helical" evidence="1">
    <location>
        <begin position="536"/>
        <end position="555"/>
    </location>
</feature>
<feature type="transmembrane region" description="Helical" evidence="1">
    <location>
        <begin position="384"/>
        <end position="409"/>
    </location>
</feature>
<comment type="caution">
    <text evidence="2">The sequence shown here is derived from an EMBL/GenBank/DDBJ whole genome shotgun (WGS) entry which is preliminary data.</text>
</comment>
<dbReference type="PRINTS" id="PR00702">
    <property type="entry name" value="ACRIFLAVINRP"/>
</dbReference>
<dbReference type="GO" id="GO:0005886">
    <property type="term" value="C:plasma membrane"/>
    <property type="evidence" value="ECO:0007669"/>
    <property type="project" value="TreeGrafter"/>
</dbReference>
<feature type="transmembrane region" description="Helical" evidence="1">
    <location>
        <begin position="358"/>
        <end position="378"/>
    </location>
</feature>
<dbReference type="PANTHER" id="PTHR32063">
    <property type="match status" value="1"/>
</dbReference>
<name>A0A9D9HNB2_9SPIR</name>
<keyword evidence="1" id="KW-0472">Membrane</keyword>
<feature type="transmembrane region" description="Helical" evidence="1">
    <location>
        <begin position="985"/>
        <end position="1011"/>
    </location>
</feature>
<dbReference type="InterPro" id="IPR027463">
    <property type="entry name" value="AcrB_DN_DC_subdom"/>
</dbReference>
<reference evidence="2" key="2">
    <citation type="journal article" date="2021" name="PeerJ">
        <title>Extensive microbial diversity within the chicken gut microbiome revealed by metagenomics and culture.</title>
        <authorList>
            <person name="Gilroy R."/>
            <person name="Ravi A."/>
            <person name="Getino M."/>
            <person name="Pursley I."/>
            <person name="Horton D.L."/>
            <person name="Alikhan N.F."/>
            <person name="Baker D."/>
            <person name="Gharbi K."/>
            <person name="Hall N."/>
            <person name="Watson M."/>
            <person name="Adriaenssens E.M."/>
            <person name="Foster-Nyarko E."/>
            <person name="Jarju S."/>
            <person name="Secka A."/>
            <person name="Antonio M."/>
            <person name="Oren A."/>
            <person name="Chaudhuri R.R."/>
            <person name="La Ragione R."/>
            <person name="Hildebrand F."/>
            <person name="Pallen M.J."/>
        </authorList>
    </citation>
    <scope>NUCLEOTIDE SEQUENCE</scope>
    <source>
        <strain evidence="2">10532</strain>
    </source>
</reference>
<dbReference type="Proteomes" id="UP000823638">
    <property type="component" value="Unassembled WGS sequence"/>
</dbReference>
<evidence type="ECO:0000313" key="3">
    <source>
        <dbReference type="Proteomes" id="UP000823638"/>
    </source>
</evidence>
<sequence length="1047" mass="113861">MTIAELSVRRPVTVTMVYILICVVACVFIPRLGIALFPTTELPILSVMTTYSGVGPEEIDENVTQVIENAIKGVSGIKQIRSNSTEGRSNIMLEFGYDQDLDEAQDDIEQALNSVINRLPDDCGTPTVRQFDMSSMPIMRLAVQGELPRDELNNLAEDTITPMLERVNGVASVDVRGGSAKEVRVDIDRNRLDAYGLSFSAVSQALATRNIQLSSGEITQNGMDYEIVTSEYFENLDDIRQTVITTIDGAVIKVDDIADVYEGFDTRGRNVYINGVQSLYISVSNESDANPSSVSKGVKEILPQINEQLPKGVTAYIISDDTTMIDSTMKEVYSSGITGALLAVVIIFLFLRNIKSSFIIGLSLPISILITLMCMSIMGLTCNLMTMAGLILGMGMVVDSSIVILENIYKHREIGEKPAIAAILGSKNMINAIMASTLTTLCVFIPMLLYKTELEMIGQMFQEMVVTVVISLVASLFVAVTIVPALCGSILKIETRTQKPLKNKTLKKIDDAMYNGIRAVENGYVKAMEFCLNNRFLTLTFVIAMLVYSLVQFSGMGMNLAPSSSADDQVNVTIKLPIGTNKEVVSEYLFRFQDIVIQECEGAYESIILDSGDSNSGSVQINLPEPSKQKMSPTDIKNALTPHLQSWSDVTITFSSGRGPGGSSSAIDIKLISNDTNAVEKTANEIIQVLQDKVPLVTDITSDLENGSPRYRMVIDIDAASSAGVSISTIANELKTAVSGTTATTYYENGNEIEVIVSLKDTDLQTVADLEALSINTTNGRMSLSNFVTIVEGRAPQRIQREDGDRVNHVTAKLVEGAATTEVQSIVERVIDENIVLPESVELSYGGDAQDIERFGSAFIIVIILAIFLVFAVMAAQFESLVDPLIIFFSIPLLMIGVVGVYVMTGQTLSMYSIVGMVALVGIVVNNGIVLVDYTNQLVDKKIPVKKACLMAGKDRLQPILMTTLTTVIGMVPMAFFPGEGAESMQPICITIVGGLCSGAFMTLFVTPVMYSLLNKRREKRFNDPMALINQLEELDSGKTNLSSTII</sequence>
<protein>
    <submittedName>
        <fullName evidence="2">Efflux RND transporter permease subunit</fullName>
    </submittedName>
</protein>
<dbReference type="SUPFAM" id="SSF82693">
    <property type="entry name" value="Multidrug efflux transporter AcrB pore domain, PN1, PN2, PC1 and PC2 subdomains"/>
    <property type="match status" value="2"/>
</dbReference>
<gene>
    <name evidence="2" type="ORF">IAA81_01545</name>
</gene>
<dbReference type="Gene3D" id="3.30.70.1440">
    <property type="entry name" value="Multidrug efflux transporter AcrB pore domain"/>
    <property type="match status" value="1"/>
</dbReference>
<dbReference type="SUPFAM" id="SSF82866">
    <property type="entry name" value="Multidrug efflux transporter AcrB transmembrane domain"/>
    <property type="match status" value="2"/>
</dbReference>
<keyword evidence="1" id="KW-0812">Transmembrane</keyword>
<proteinExistence type="predicted"/>
<feature type="transmembrane region" description="Helical" evidence="1">
    <location>
        <begin position="885"/>
        <end position="905"/>
    </location>
</feature>
<feature type="transmembrane region" description="Helical" evidence="1">
    <location>
        <begin position="960"/>
        <end position="979"/>
    </location>
</feature>
<feature type="transmembrane region" description="Helical" evidence="1">
    <location>
        <begin position="911"/>
        <end position="932"/>
    </location>
</feature>
<dbReference type="PANTHER" id="PTHR32063:SF0">
    <property type="entry name" value="SWARMING MOTILITY PROTEIN SWRC"/>
    <property type="match status" value="1"/>
</dbReference>
<evidence type="ECO:0000313" key="2">
    <source>
        <dbReference type="EMBL" id="MBO8456894.1"/>
    </source>
</evidence>
<organism evidence="2 3">
    <name type="scientific">Candidatus Gallitreponema excrementavium</name>
    <dbReference type="NCBI Taxonomy" id="2840840"/>
    <lineage>
        <taxon>Bacteria</taxon>
        <taxon>Pseudomonadati</taxon>
        <taxon>Spirochaetota</taxon>
        <taxon>Spirochaetia</taxon>
        <taxon>Spirochaetales</taxon>
        <taxon>Candidatus Gallitreponema</taxon>
    </lineage>
</organism>
<dbReference type="Gene3D" id="3.30.70.1430">
    <property type="entry name" value="Multidrug efflux transporter AcrB pore domain"/>
    <property type="match status" value="2"/>
</dbReference>
<dbReference type="Gene3D" id="1.20.1640.10">
    <property type="entry name" value="Multidrug efflux transporter AcrB transmembrane domain"/>
    <property type="match status" value="2"/>
</dbReference>
<feature type="transmembrane region" description="Helical" evidence="1">
    <location>
        <begin position="469"/>
        <end position="491"/>
    </location>
</feature>
<dbReference type="AlphaFoldDB" id="A0A9D9HNB2"/>
<dbReference type="Gene3D" id="3.30.2090.10">
    <property type="entry name" value="Multidrug efflux transporter AcrB TolC docking domain, DN and DC subdomains"/>
    <property type="match status" value="2"/>
</dbReference>
<feature type="transmembrane region" description="Helical" evidence="1">
    <location>
        <begin position="430"/>
        <end position="449"/>
    </location>
</feature>
<dbReference type="SUPFAM" id="SSF82714">
    <property type="entry name" value="Multidrug efflux transporter AcrB TolC docking domain, DN and DC subdomains"/>
    <property type="match status" value="2"/>
</dbReference>
<dbReference type="InterPro" id="IPR001036">
    <property type="entry name" value="Acrflvin-R"/>
</dbReference>
<feature type="transmembrane region" description="Helical" evidence="1">
    <location>
        <begin position="858"/>
        <end position="878"/>
    </location>
</feature>